<evidence type="ECO:0000256" key="5">
    <source>
        <dbReference type="ARBA" id="ARBA00023242"/>
    </source>
</evidence>
<dbReference type="PANTHER" id="PTHR13339:SF0">
    <property type="entry name" value="COP9 SIGNALOSOME COMPLEX SUBUNIT 8"/>
    <property type="match status" value="1"/>
</dbReference>
<keyword evidence="3" id="KW-0963">Cytoplasm</keyword>
<feature type="domain" description="CSN8/PSMD8/EIF3K" evidence="6">
    <location>
        <begin position="38"/>
        <end position="175"/>
    </location>
</feature>
<keyword evidence="8" id="KW-1185">Reference proteome</keyword>
<organism evidence="7 8">
    <name type="scientific">Nepenthes gracilis</name>
    <name type="common">Slender pitcher plant</name>
    <dbReference type="NCBI Taxonomy" id="150966"/>
    <lineage>
        <taxon>Eukaryota</taxon>
        <taxon>Viridiplantae</taxon>
        <taxon>Streptophyta</taxon>
        <taxon>Embryophyta</taxon>
        <taxon>Tracheophyta</taxon>
        <taxon>Spermatophyta</taxon>
        <taxon>Magnoliopsida</taxon>
        <taxon>eudicotyledons</taxon>
        <taxon>Gunneridae</taxon>
        <taxon>Pentapetalae</taxon>
        <taxon>Caryophyllales</taxon>
        <taxon>Nepenthaceae</taxon>
        <taxon>Nepenthes</taxon>
    </lineage>
</organism>
<evidence type="ECO:0000256" key="2">
    <source>
        <dbReference type="ARBA" id="ARBA00004496"/>
    </source>
</evidence>
<accession>A0AAD3SSP5</accession>
<dbReference type="GO" id="GO:0005737">
    <property type="term" value="C:cytoplasm"/>
    <property type="evidence" value="ECO:0007669"/>
    <property type="project" value="UniProtKB-SubCell"/>
</dbReference>
<evidence type="ECO:0000256" key="1">
    <source>
        <dbReference type="ARBA" id="ARBA00004123"/>
    </source>
</evidence>
<evidence type="ECO:0000259" key="6">
    <source>
        <dbReference type="Pfam" id="PF10075"/>
    </source>
</evidence>
<dbReference type="GO" id="GO:0010387">
    <property type="term" value="P:COP9 signalosome assembly"/>
    <property type="evidence" value="ECO:0007669"/>
    <property type="project" value="InterPro"/>
</dbReference>
<dbReference type="PANTHER" id="PTHR13339">
    <property type="entry name" value="COP9 SIGNALOSOME COMPLEX SUBUNIT 8"/>
    <property type="match status" value="1"/>
</dbReference>
<proteinExistence type="predicted"/>
<evidence type="ECO:0000256" key="3">
    <source>
        <dbReference type="ARBA" id="ARBA00022490"/>
    </source>
</evidence>
<sequence>MDLSILTEALASKSYDKIAVICDNLMLQVAAEGTAFQNEWPYAIHLLGHIYADDINSARFLWKSIPPAIKEVQPEVGAAWKIGQKLWLRDYGGVHEEIRGFNWSPETQCLVAAFSDIYTRKMFQLAAAAYSTISVQDAALFWGMNEDEATKYALLEGWTLDEASRMLTVKKQPVVAEQKLDPGKLQRLTEYMFHLEH</sequence>
<keyword evidence="4" id="KW-0736">Signalosome</keyword>
<dbReference type="Proteomes" id="UP001279734">
    <property type="component" value="Unassembled WGS sequence"/>
</dbReference>
<gene>
    <name evidence="7" type="ORF">Nepgr_017477</name>
</gene>
<dbReference type="AlphaFoldDB" id="A0AAD3SSP5"/>
<protein>
    <recommendedName>
        <fullName evidence="6">CSN8/PSMD8/EIF3K domain-containing protein</fullName>
    </recommendedName>
</protein>
<evidence type="ECO:0000313" key="8">
    <source>
        <dbReference type="Proteomes" id="UP001279734"/>
    </source>
</evidence>
<reference evidence="7" key="1">
    <citation type="submission" date="2023-05" db="EMBL/GenBank/DDBJ databases">
        <title>Nepenthes gracilis genome sequencing.</title>
        <authorList>
            <person name="Fukushima K."/>
        </authorList>
    </citation>
    <scope>NUCLEOTIDE SEQUENCE</scope>
    <source>
        <strain evidence="7">SING2019-196</strain>
    </source>
</reference>
<dbReference type="EMBL" id="BSYO01000015">
    <property type="protein sequence ID" value="GMH15636.1"/>
    <property type="molecule type" value="Genomic_DNA"/>
</dbReference>
<dbReference type="GO" id="GO:0008180">
    <property type="term" value="C:COP9 signalosome"/>
    <property type="evidence" value="ECO:0007669"/>
    <property type="project" value="UniProtKB-KW"/>
</dbReference>
<dbReference type="InterPro" id="IPR033205">
    <property type="entry name" value="COP9_CSN8"/>
</dbReference>
<evidence type="ECO:0000256" key="4">
    <source>
        <dbReference type="ARBA" id="ARBA00022790"/>
    </source>
</evidence>
<comment type="caution">
    <text evidence="7">The sequence shown here is derived from an EMBL/GenBank/DDBJ whole genome shotgun (WGS) entry which is preliminary data.</text>
</comment>
<evidence type="ECO:0000313" key="7">
    <source>
        <dbReference type="EMBL" id="GMH15636.1"/>
    </source>
</evidence>
<keyword evidence="5" id="KW-0539">Nucleus</keyword>
<dbReference type="Gene3D" id="1.25.40.990">
    <property type="match status" value="1"/>
</dbReference>
<dbReference type="Pfam" id="PF10075">
    <property type="entry name" value="CSN8_PSD8_EIF3K"/>
    <property type="match status" value="1"/>
</dbReference>
<comment type="subcellular location">
    <subcellularLocation>
        <location evidence="2">Cytoplasm</location>
    </subcellularLocation>
    <subcellularLocation>
        <location evidence="1">Nucleus</location>
    </subcellularLocation>
</comment>
<dbReference type="InterPro" id="IPR033464">
    <property type="entry name" value="CSN8_PSD8_EIF3K"/>
</dbReference>
<name>A0AAD3SSP5_NEPGR</name>
<dbReference type="GO" id="GO:0000338">
    <property type="term" value="P:protein deneddylation"/>
    <property type="evidence" value="ECO:0007669"/>
    <property type="project" value="InterPro"/>
</dbReference>